<comment type="caution">
    <text evidence="1">The sequence shown here is derived from an EMBL/GenBank/DDBJ whole genome shotgun (WGS) entry which is preliminary data.</text>
</comment>
<dbReference type="AlphaFoldDB" id="A0A2W5WVU6"/>
<dbReference type="RefSeq" id="WP_111249654.1">
    <property type="nucleotide sequence ID" value="NZ_QKWH01000001.1"/>
</dbReference>
<sequence>MSTTFAACLCTDGRHTELDHLPWDDRAAALEDLRSCRVRRAHLIEQTVRVVSAEPVGVAR</sequence>
<reference evidence="1 2" key="1">
    <citation type="submission" date="2018-06" db="EMBL/GenBank/DDBJ databases">
        <title>Whole genome sequencing of a novel hydrocarbon degrading bacterial strain, PW21 isolated from oil contaminated produced water sample.</title>
        <authorList>
            <person name="Nagkirti P."/>
            <person name="Shaikh A."/>
            <person name="Gowdaman V."/>
            <person name="Engineer A.E."/>
            <person name="Dagar S."/>
            <person name="Dhakephalkar P.K."/>
        </authorList>
    </citation>
    <scope>NUCLEOTIDE SEQUENCE [LARGE SCALE GENOMIC DNA]</scope>
    <source>
        <strain evidence="1 2">PW21</strain>
    </source>
</reference>
<evidence type="ECO:0000313" key="1">
    <source>
        <dbReference type="EMBL" id="PZR55290.1"/>
    </source>
</evidence>
<dbReference type="Proteomes" id="UP000248783">
    <property type="component" value="Unassembled WGS sequence"/>
</dbReference>
<gene>
    <name evidence="1" type="ORF">DNL40_02655</name>
</gene>
<name>A0A2W5WVU6_9MICO</name>
<dbReference type="EMBL" id="QKWH01000001">
    <property type="protein sequence ID" value="PZR55290.1"/>
    <property type="molecule type" value="Genomic_DNA"/>
</dbReference>
<proteinExistence type="predicted"/>
<organism evidence="1 2">
    <name type="scientific">Xylanimonas oleitrophica</name>
    <dbReference type="NCBI Taxonomy" id="2607479"/>
    <lineage>
        <taxon>Bacteria</taxon>
        <taxon>Bacillati</taxon>
        <taxon>Actinomycetota</taxon>
        <taxon>Actinomycetes</taxon>
        <taxon>Micrococcales</taxon>
        <taxon>Promicromonosporaceae</taxon>
        <taxon>Xylanimonas</taxon>
    </lineage>
</organism>
<protein>
    <submittedName>
        <fullName evidence="1">Uncharacterized protein</fullName>
    </submittedName>
</protein>
<accession>A0A2W5WVU6</accession>
<keyword evidence="2" id="KW-1185">Reference proteome</keyword>
<evidence type="ECO:0000313" key="2">
    <source>
        <dbReference type="Proteomes" id="UP000248783"/>
    </source>
</evidence>